<dbReference type="EMBL" id="VOFY01000001">
    <property type="protein sequence ID" value="KAA8595630.1"/>
    <property type="molecule type" value="Genomic_DNA"/>
</dbReference>
<accession>A0A5J5DQQ8</accession>
<organism evidence="1 2">
    <name type="scientific">Etheostoma spectabile</name>
    <name type="common">orangethroat darter</name>
    <dbReference type="NCBI Taxonomy" id="54343"/>
    <lineage>
        <taxon>Eukaryota</taxon>
        <taxon>Metazoa</taxon>
        <taxon>Chordata</taxon>
        <taxon>Craniata</taxon>
        <taxon>Vertebrata</taxon>
        <taxon>Euteleostomi</taxon>
        <taxon>Actinopterygii</taxon>
        <taxon>Neopterygii</taxon>
        <taxon>Teleostei</taxon>
        <taxon>Neoteleostei</taxon>
        <taxon>Acanthomorphata</taxon>
        <taxon>Eupercaria</taxon>
        <taxon>Perciformes</taxon>
        <taxon>Percoidei</taxon>
        <taxon>Percidae</taxon>
        <taxon>Etheostomatinae</taxon>
        <taxon>Etheostoma</taxon>
    </lineage>
</organism>
<name>A0A5J5DQQ8_9PERO</name>
<comment type="caution">
    <text evidence="1">The sequence shown here is derived from an EMBL/GenBank/DDBJ whole genome shotgun (WGS) entry which is preliminary data.</text>
</comment>
<dbReference type="Proteomes" id="UP000327493">
    <property type="component" value="Chromosome 1"/>
</dbReference>
<evidence type="ECO:0000313" key="2">
    <source>
        <dbReference type="Proteomes" id="UP000327493"/>
    </source>
</evidence>
<protein>
    <submittedName>
        <fullName evidence="1">Uncharacterized protein</fullName>
    </submittedName>
</protein>
<proteinExistence type="predicted"/>
<sequence length="177" mass="19228">MPSKRARRTQGSPTHWAHIALAIAHHCHMGDELLRAAEIQRAERTNKVAAVVCPFLALLRKPGTIKTPFRSKTSAPTQVLPHVMYHISQNEIGHLHSDTGQIHAALRSLGAHVVVSGGVGGRVLTVVVKVTITVFYGGKHSPINTDRQQNTEQGLLSLTPLSPRTSHRAHPVLPCLV</sequence>
<dbReference type="AlphaFoldDB" id="A0A5J5DQQ8"/>
<keyword evidence="2" id="KW-1185">Reference proteome</keyword>
<reference evidence="1 2" key="1">
    <citation type="submission" date="2019-08" db="EMBL/GenBank/DDBJ databases">
        <title>A chromosome-level genome assembly, high-density linkage maps, and genome scans reveal the genomic architecture of hybrid incompatibilities underlying speciation via character displacement in darters (Percidae: Etheostominae).</title>
        <authorList>
            <person name="Moran R.L."/>
            <person name="Catchen J.M."/>
            <person name="Fuller R.C."/>
        </authorList>
    </citation>
    <scope>NUCLEOTIDE SEQUENCE [LARGE SCALE GENOMIC DNA]</scope>
    <source>
        <strain evidence="1">EspeVRDwgs_2016</strain>
        <tissue evidence="1">Muscle</tissue>
    </source>
</reference>
<evidence type="ECO:0000313" key="1">
    <source>
        <dbReference type="EMBL" id="KAA8595630.1"/>
    </source>
</evidence>
<gene>
    <name evidence="1" type="ORF">FQN60_010921</name>
</gene>